<name>A0A382L9A2_9ZZZZ</name>
<evidence type="ECO:0000313" key="1">
    <source>
        <dbReference type="EMBL" id="SVC33478.1"/>
    </source>
</evidence>
<dbReference type="InterPro" id="IPR016155">
    <property type="entry name" value="Mopterin_synth/thiamin_S_b"/>
</dbReference>
<dbReference type="EMBL" id="UINC01085690">
    <property type="protein sequence ID" value="SVC33478.1"/>
    <property type="molecule type" value="Genomic_DNA"/>
</dbReference>
<proteinExistence type="predicted"/>
<gene>
    <name evidence="1" type="ORF">METZ01_LOCUS286332</name>
</gene>
<organism evidence="1">
    <name type="scientific">marine metagenome</name>
    <dbReference type="NCBI Taxonomy" id="408172"/>
    <lineage>
        <taxon>unclassified sequences</taxon>
        <taxon>metagenomes</taxon>
        <taxon>ecological metagenomes</taxon>
    </lineage>
</organism>
<sequence>VALTENIGIAVKVELFGTPRLAAGRREVELILPSGSSRQEFAAALAEACPALIGKVIRDDCSGLQEGYVLNRNGLAFLQGDALDVGDGDSLLILSNQAGG</sequence>
<reference evidence="1" key="1">
    <citation type="submission" date="2018-05" db="EMBL/GenBank/DDBJ databases">
        <authorList>
            <person name="Lanie J.A."/>
            <person name="Ng W.-L."/>
            <person name="Kazmierczak K.M."/>
            <person name="Andrzejewski T.M."/>
            <person name="Davidsen T.M."/>
            <person name="Wayne K.J."/>
            <person name="Tettelin H."/>
            <person name="Glass J.I."/>
            <person name="Rusch D."/>
            <person name="Podicherti R."/>
            <person name="Tsui H.-C.T."/>
            <person name="Winkler M.E."/>
        </authorList>
    </citation>
    <scope>NUCLEOTIDE SEQUENCE</scope>
</reference>
<accession>A0A382L9A2</accession>
<dbReference type="InterPro" id="IPR012675">
    <property type="entry name" value="Beta-grasp_dom_sf"/>
</dbReference>
<evidence type="ECO:0008006" key="2">
    <source>
        <dbReference type="Google" id="ProtNLM"/>
    </source>
</evidence>
<dbReference type="Gene3D" id="3.10.20.30">
    <property type="match status" value="1"/>
</dbReference>
<dbReference type="AlphaFoldDB" id="A0A382L9A2"/>
<dbReference type="SUPFAM" id="SSF54285">
    <property type="entry name" value="MoaD/ThiS"/>
    <property type="match status" value="1"/>
</dbReference>
<feature type="non-terminal residue" evidence="1">
    <location>
        <position position="1"/>
    </location>
</feature>
<protein>
    <recommendedName>
        <fullName evidence="2">Ubiquitin-like domain-containing protein</fullName>
    </recommendedName>
</protein>